<dbReference type="Pfam" id="PF05170">
    <property type="entry name" value="AsmA"/>
    <property type="match status" value="1"/>
</dbReference>
<sequence length="881" mass="96366">MKKILKIAAITLGVILVLLFLTPIIFESQLKGLVQKTMNDNLNARVAFTDIDLSLFRNFPNATLGIDDLSVINEAPFEGDTLAYSEEVFLQMSLTELFRSGEAMKVDALTLNNTQLNIKVDSLGNNNYDIAIKDETPADTTGGFKFDMKHYEINDSRVTYHDQGAGIKLIVEDLNHEGNGDLSAKTSTLSTFSTALVSLMVDEVNYLNRNKVQLDADFKMDLEQQRYTFLENEALVNQLPLTFDGYVQVNEDNNEVDISFKTPTSSFKNFLAVIPEEYSKNIEEVETSGDFIVNGFIRGIVDETYIPKMDIKIRSDNASFKYPDLPKKVEDITIAAEVKNETGLADDTYVNIDTLNFRIDRDAFRANAQLRDLTENMLVNMAVNGTINLANLKQAYPLELEQDLNGMLTANMRASFDMESIEKEQYQNVNSNGTASITNFKYASPEFPNEIAIAQANMKFNSGNVTLENFKATSGKTDITVNGNIQNLAGYLFTDQKLKGTFNASSNTFSVNDFMMKKSKLEPEKTTAKKTTAATEEAIKIPSFLDVALNFTADKVLYDNLTLTNAKGKLSIDNETATLSGVTANLFNGNIALNGNVSTGQTVPTFGMKLDLNSIDIASAFRDMDLLRNLAPIAEALTGDLTTNIDLRGSLNDDLTPKLQTLAGNALAEILGAKVNPAQTPLLSKLDQTLNFINLNDLNLKDLKTVLTFNNGQVKVQPFDFNIKGIKASASGTHSFDNNMNYTLALAVPAKYLGNELGGTLSKLNATAQDSMTIALPIGLSGTFSNPKINLNMEQAVSDLTQKIIASQTAKLQEKGKNVLTDIITGKTGKDSTAKAGGIKIPIPTKKDSTKTGDDVVKEAAKNILGGLLGGKKKQKDTTEQ</sequence>
<gene>
    <name evidence="4" type="ORF">ACFQ1G_07230</name>
</gene>
<feature type="region of interest" description="Disordered" evidence="1">
    <location>
        <begin position="835"/>
        <end position="854"/>
    </location>
</feature>
<dbReference type="InterPro" id="IPR052894">
    <property type="entry name" value="AsmA-related"/>
</dbReference>
<keyword evidence="2" id="KW-0472">Membrane</keyword>
<evidence type="ECO:0000256" key="2">
    <source>
        <dbReference type="SAM" id="Phobius"/>
    </source>
</evidence>
<evidence type="ECO:0000313" key="5">
    <source>
        <dbReference type="Proteomes" id="UP001597100"/>
    </source>
</evidence>
<feature type="compositionally biased region" description="Basic and acidic residues" evidence="1">
    <location>
        <begin position="845"/>
        <end position="854"/>
    </location>
</feature>
<feature type="domain" description="AsmA" evidence="3">
    <location>
        <begin position="1"/>
        <end position="233"/>
    </location>
</feature>
<keyword evidence="2" id="KW-0812">Transmembrane</keyword>
<protein>
    <submittedName>
        <fullName evidence="4">AsmA-like C-terminal region-containing protein</fullName>
    </submittedName>
</protein>
<dbReference type="PANTHER" id="PTHR30441:SF8">
    <property type="entry name" value="DUF748 DOMAIN-CONTAINING PROTEIN"/>
    <property type="match status" value="1"/>
</dbReference>
<proteinExistence type="predicted"/>
<evidence type="ECO:0000259" key="3">
    <source>
        <dbReference type="Pfam" id="PF05170"/>
    </source>
</evidence>
<keyword evidence="5" id="KW-1185">Reference proteome</keyword>
<dbReference type="RefSeq" id="WP_380738020.1">
    <property type="nucleotide sequence ID" value="NZ_JBHTJP010000032.1"/>
</dbReference>
<accession>A0ABW3IF30</accession>
<name>A0ABW3IF30_9FLAO</name>
<dbReference type="InterPro" id="IPR007844">
    <property type="entry name" value="AsmA"/>
</dbReference>
<keyword evidence="2" id="KW-1133">Transmembrane helix</keyword>
<organism evidence="4 5">
    <name type="scientific">Salinimicrobium gaetbulicola</name>
    <dbReference type="NCBI Taxonomy" id="999702"/>
    <lineage>
        <taxon>Bacteria</taxon>
        <taxon>Pseudomonadati</taxon>
        <taxon>Bacteroidota</taxon>
        <taxon>Flavobacteriia</taxon>
        <taxon>Flavobacteriales</taxon>
        <taxon>Flavobacteriaceae</taxon>
        <taxon>Salinimicrobium</taxon>
    </lineage>
</organism>
<evidence type="ECO:0000256" key="1">
    <source>
        <dbReference type="SAM" id="MobiDB-lite"/>
    </source>
</evidence>
<comment type="caution">
    <text evidence="4">The sequence shown here is derived from an EMBL/GenBank/DDBJ whole genome shotgun (WGS) entry which is preliminary data.</text>
</comment>
<dbReference type="Proteomes" id="UP001597100">
    <property type="component" value="Unassembled WGS sequence"/>
</dbReference>
<dbReference type="PANTHER" id="PTHR30441">
    <property type="entry name" value="DUF748 DOMAIN-CONTAINING PROTEIN"/>
    <property type="match status" value="1"/>
</dbReference>
<reference evidence="5" key="1">
    <citation type="journal article" date="2019" name="Int. J. Syst. Evol. Microbiol.">
        <title>The Global Catalogue of Microorganisms (GCM) 10K type strain sequencing project: providing services to taxonomists for standard genome sequencing and annotation.</title>
        <authorList>
            <consortium name="The Broad Institute Genomics Platform"/>
            <consortium name="The Broad Institute Genome Sequencing Center for Infectious Disease"/>
            <person name="Wu L."/>
            <person name="Ma J."/>
        </authorList>
    </citation>
    <scope>NUCLEOTIDE SEQUENCE [LARGE SCALE GENOMIC DNA]</scope>
    <source>
        <strain evidence="5">CCUG 60898</strain>
    </source>
</reference>
<feature type="transmembrane region" description="Helical" evidence="2">
    <location>
        <begin position="7"/>
        <end position="26"/>
    </location>
</feature>
<dbReference type="EMBL" id="JBHTJP010000032">
    <property type="protein sequence ID" value="MFD0976576.1"/>
    <property type="molecule type" value="Genomic_DNA"/>
</dbReference>
<evidence type="ECO:0000313" key="4">
    <source>
        <dbReference type="EMBL" id="MFD0976576.1"/>
    </source>
</evidence>